<evidence type="ECO:0000256" key="1">
    <source>
        <dbReference type="SAM" id="Phobius"/>
    </source>
</evidence>
<comment type="caution">
    <text evidence="2">The sequence shown here is derived from an EMBL/GenBank/DDBJ whole genome shotgun (WGS) entry which is preliminary data.</text>
</comment>
<feature type="transmembrane region" description="Helical" evidence="1">
    <location>
        <begin position="99"/>
        <end position="119"/>
    </location>
</feature>
<keyword evidence="3" id="KW-1185">Reference proteome</keyword>
<proteinExistence type="predicted"/>
<reference evidence="2 3" key="1">
    <citation type="journal article" date="2019" name="Sci. Rep.">
        <title>Orb-weaving spider Araneus ventricosus genome elucidates the spidroin gene catalogue.</title>
        <authorList>
            <person name="Kono N."/>
            <person name="Nakamura H."/>
            <person name="Ohtoshi R."/>
            <person name="Moran D.A.P."/>
            <person name="Shinohara A."/>
            <person name="Yoshida Y."/>
            <person name="Fujiwara M."/>
            <person name="Mori M."/>
            <person name="Tomita M."/>
            <person name="Arakawa K."/>
        </authorList>
    </citation>
    <scope>NUCLEOTIDE SEQUENCE [LARGE SCALE GENOMIC DNA]</scope>
</reference>
<accession>A0A4Y2J5T0</accession>
<keyword evidence="1" id="KW-0812">Transmembrane</keyword>
<protein>
    <submittedName>
        <fullName evidence="2">Uncharacterized protein</fullName>
    </submittedName>
</protein>
<evidence type="ECO:0000313" key="3">
    <source>
        <dbReference type="Proteomes" id="UP000499080"/>
    </source>
</evidence>
<sequence length="125" mass="14093">MLTALLEKSGIGLEFLAYHLKVGQVRSLLGNLAVLLLYNLDHIPTVQKMETVASDDTSRSFYQVGSRSSILCFYLPIGSLVSNTDDLSRLKSLKVFNSMMLVIIFLLIDSIFELFLYPLPLEFWA</sequence>
<gene>
    <name evidence="2" type="ORF">AVEN_16045_1</name>
</gene>
<organism evidence="2 3">
    <name type="scientific">Araneus ventricosus</name>
    <name type="common">Orbweaver spider</name>
    <name type="synonym">Epeira ventricosa</name>
    <dbReference type="NCBI Taxonomy" id="182803"/>
    <lineage>
        <taxon>Eukaryota</taxon>
        <taxon>Metazoa</taxon>
        <taxon>Ecdysozoa</taxon>
        <taxon>Arthropoda</taxon>
        <taxon>Chelicerata</taxon>
        <taxon>Arachnida</taxon>
        <taxon>Araneae</taxon>
        <taxon>Araneomorphae</taxon>
        <taxon>Entelegynae</taxon>
        <taxon>Araneoidea</taxon>
        <taxon>Araneidae</taxon>
        <taxon>Araneus</taxon>
    </lineage>
</organism>
<evidence type="ECO:0000313" key="2">
    <source>
        <dbReference type="EMBL" id="GBM85507.1"/>
    </source>
</evidence>
<dbReference type="Proteomes" id="UP000499080">
    <property type="component" value="Unassembled WGS sequence"/>
</dbReference>
<keyword evidence="1" id="KW-1133">Transmembrane helix</keyword>
<name>A0A4Y2J5T0_ARAVE</name>
<dbReference type="AlphaFoldDB" id="A0A4Y2J5T0"/>
<dbReference type="EMBL" id="BGPR01003240">
    <property type="protein sequence ID" value="GBM85507.1"/>
    <property type="molecule type" value="Genomic_DNA"/>
</dbReference>
<keyword evidence="1" id="KW-0472">Membrane</keyword>